<feature type="compositionally biased region" description="Basic residues" evidence="1">
    <location>
        <begin position="110"/>
        <end position="123"/>
    </location>
</feature>
<feature type="region of interest" description="Disordered" evidence="1">
    <location>
        <begin position="40"/>
        <end position="156"/>
    </location>
</feature>
<name>A0A6J4KXU2_9BACT</name>
<evidence type="ECO:0000313" key="2">
    <source>
        <dbReference type="EMBL" id="CAA9314103.1"/>
    </source>
</evidence>
<protein>
    <submittedName>
        <fullName evidence="2">Uncharacterized protein</fullName>
    </submittedName>
</protein>
<feature type="compositionally biased region" description="Gly residues" evidence="1">
    <location>
        <begin position="75"/>
        <end position="92"/>
    </location>
</feature>
<proteinExistence type="predicted"/>
<feature type="compositionally biased region" description="Gly residues" evidence="1">
    <location>
        <begin position="54"/>
        <end position="65"/>
    </location>
</feature>
<feature type="compositionally biased region" description="Low complexity" evidence="1">
    <location>
        <begin position="124"/>
        <end position="135"/>
    </location>
</feature>
<feature type="non-terminal residue" evidence="2">
    <location>
        <position position="156"/>
    </location>
</feature>
<accession>A0A6J4KXU2</accession>
<feature type="non-terminal residue" evidence="2">
    <location>
        <position position="1"/>
    </location>
</feature>
<gene>
    <name evidence="2" type="ORF">AVDCRST_MAG68-1562</name>
</gene>
<feature type="compositionally biased region" description="Basic residues" evidence="1">
    <location>
        <begin position="40"/>
        <end position="50"/>
    </location>
</feature>
<sequence>DGRARRLPGRGGDPRGVGRHGLLPPRQQHRVLSLLRERAHRVPGPHRLPRAGRGAAGGAHPGGDGLPFPPAGDLAGHGGGGGARDGGGGGPVRDGVPAGEPQAGRGGGGGRRHPGVVRLRRAAKGAAAGARTAGNRGVGGGAGLTWRHSGTEKNFV</sequence>
<evidence type="ECO:0000256" key="1">
    <source>
        <dbReference type="SAM" id="MobiDB-lite"/>
    </source>
</evidence>
<dbReference type="AlphaFoldDB" id="A0A6J4KXU2"/>
<organism evidence="2">
    <name type="scientific">uncultured Gemmatimonadota bacterium</name>
    <dbReference type="NCBI Taxonomy" id="203437"/>
    <lineage>
        <taxon>Bacteria</taxon>
        <taxon>Pseudomonadati</taxon>
        <taxon>Gemmatimonadota</taxon>
        <taxon>environmental samples</taxon>
    </lineage>
</organism>
<feature type="region of interest" description="Disordered" evidence="1">
    <location>
        <begin position="1"/>
        <end position="26"/>
    </location>
</feature>
<dbReference type="EMBL" id="CADCTW010000080">
    <property type="protein sequence ID" value="CAA9314103.1"/>
    <property type="molecule type" value="Genomic_DNA"/>
</dbReference>
<reference evidence="2" key="1">
    <citation type="submission" date="2020-02" db="EMBL/GenBank/DDBJ databases">
        <authorList>
            <person name="Meier V. D."/>
        </authorList>
    </citation>
    <scope>NUCLEOTIDE SEQUENCE</scope>
    <source>
        <strain evidence="2">AVDCRST_MAG68</strain>
    </source>
</reference>